<dbReference type="EMBL" id="SZYD01000013">
    <property type="protein sequence ID" value="KAD4384315.1"/>
    <property type="molecule type" value="Genomic_DNA"/>
</dbReference>
<accession>A0A5N6N203</accession>
<organism evidence="1 2">
    <name type="scientific">Mikania micrantha</name>
    <name type="common">bitter vine</name>
    <dbReference type="NCBI Taxonomy" id="192012"/>
    <lineage>
        <taxon>Eukaryota</taxon>
        <taxon>Viridiplantae</taxon>
        <taxon>Streptophyta</taxon>
        <taxon>Embryophyta</taxon>
        <taxon>Tracheophyta</taxon>
        <taxon>Spermatophyta</taxon>
        <taxon>Magnoliopsida</taxon>
        <taxon>eudicotyledons</taxon>
        <taxon>Gunneridae</taxon>
        <taxon>Pentapetalae</taxon>
        <taxon>asterids</taxon>
        <taxon>campanulids</taxon>
        <taxon>Asterales</taxon>
        <taxon>Asteraceae</taxon>
        <taxon>Asteroideae</taxon>
        <taxon>Heliantheae alliance</taxon>
        <taxon>Eupatorieae</taxon>
        <taxon>Mikania</taxon>
    </lineage>
</organism>
<comment type="caution">
    <text evidence="1">The sequence shown here is derived from an EMBL/GenBank/DDBJ whole genome shotgun (WGS) entry which is preliminary data.</text>
</comment>
<evidence type="ECO:0000313" key="1">
    <source>
        <dbReference type="EMBL" id="KAD4384315.1"/>
    </source>
</evidence>
<proteinExistence type="predicted"/>
<gene>
    <name evidence="1" type="ORF">E3N88_24483</name>
</gene>
<protein>
    <submittedName>
        <fullName evidence="1">Uncharacterized protein</fullName>
    </submittedName>
</protein>
<reference evidence="1 2" key="1">
    <citation type="submission" date="2019-05" db="EMBL/GenBank/DDBJ databases">
        <title>Mikania micrantha, genome provides insights into the molecular mechanism of rapid growth.</title>
        <authorList>
            <person name="Liu B."/>
        </authorList>
    </citation>
    <scope>NUCLEOTIDE SEQUENCE [LARGE SCALE GENOMIC DNA]</scope>
    <source>
        <strain evidence="1">NLD-2019</strain>
        <tissue evidence="1">Leaf</tissue>
    </source>
</reference>
<evidence type="ECO:0000313" key="2">
    <source>
        <dbReference type="Proteomes" id="UP000326396"/>
    </source>
</evidence>
<keyword evidence="2" id="KW-1185">Reference proteome</keyword>
<dbReference type="Proteomes" id="UP000326396">
    <property type="component" value="Linkage Group LG3"/>
</dbReference>
<name>A0A5N6N203_9ASTR</name>
<dbReference type="AlphaFoldDB" id="A0A5N6N203"/>
<sequence length="85" mass="9441">MVVAEMTGVQPRMTCRQPFMVHRIVATATMVHGPSSHWQVVFGYILLSASHARLALYRHLGDIATGRSVLTRHEDANSVNKPDKS</sequence>